<proteinExistence type="predicted"/>
<evidence type="ECO:0000313" key="2">
    <source>
        <dbReference type="EMBL" id="OQN98138.1"/>
    </source>
</evidence>
<keyword evidence="3" id="KW-1185">Reference proteome</keyword>
<feature type="compositionally biased region" description="Basic and acidic residues" evidence="1">
    <location>
        <begin position="79"/>
        <end position="94"/>
    </location>
</feature>
<name>A0A1V8SG66_9PEZI</name>
<feature type="compositionally biased region" description="Basic and acidic residues" evidence="1">
    <location>
        <begin position="54"/>
        <end position="70"/>
    </location>
</feature>
<sequence>MDRLAHDAAARYGSSPGGGSGYYDSYGRRSAMSSSDPYSGGRRESRRSSHARSRRLERSPPRYERRESRSNKYGVPFDRPNRDVSPRRERRNPYTDRSPLSTRDYEQLRRSNRYSVAGLQSSVSPYHNDAERRPSSMASYHEGCRRASLAQAARASYHINALSRHEDDNRRAAQRYVIEDYTRRESDAAPRRLYDEEVPARYGGGDLLSQAAAERRRANSSHWDI</sequence>
<feature type="region of interest" description="Disordered" evidence="1">
    <location>
        <begin position="1"/>
        <end position="133"/>
    </location>
</feature>
<gene>
    <name evidence="2" type="ORF">B0A48_15970</name>
</gene>
<organism evidence="2 3">
    <name type="scientific">Cryoendolithus antarcticus</name>
    <dbReference type="NCBI Taxonomy" id="1507870"/>
    <lineage>
        <taxon>Eukaryota</taxon>
        <taxon>Fungi</taxon>
        <taxon>Dikarya</taxon>
        <taxon>Ascomycota</taxon>
        <taxon>Pezizomycotina</taxon>
        <taxon>Dothideomycetes</taxon>
        <taxon>Dothideomycetidae</taxon>
        <taxon>Cladosporiales</taxon>
        <taxon>Cladosporiaceae</taxon>
        <taxon>Cryoendolithus</taxon>
    </lineage>
</organism>
<accession>A0A1V8SG66</accession>
<evidence type="ECO:0000313" key="3">
    <source>
        <dbReference type="Proteomes" id="UP000192596"/>
    </source>
</evidence>
<dbReference type="Proteomes" id="UP000192596">
    <property type="component" value="Unassembled WGS sequence"/>
</dbReference>
<dbReference type="AlphaFoldDB" id="A0A1V8SG66"/>
<evidence type="ECO:0000256" key="1">
    <source>
        <dbReference type="SAM" id="MobiDB-lite"/>
    </source>
</evidence>
<dbReference type="EMBL" id="NAJO01000048">
    <property type="protein sequence ID" value="OQN98138.1"/>
    <property type="molecule type" value="Genomic_DNA"/>
</dbReference>
<protein>
    <submittedName>
        <fullName evidence="2">Uncharacterized protein</fullName>
    </submittedName>
</protein>
<comment type="caution">
    <text evidence="2">The sequence shown here is derived from an EMBL/GenBank/DDBJ whole genome shotgun (WGS) entry which is preliminary data.</text>
</comment>
<dbReference type="InParanoid" id="A0A1V8SG66"/>
<feature type="compositionally biased region" description="Low complexity" evidence="1">
    <location>
        <begin position="22"/>
        <end position="31"/>
    </location>
</feature>
<reference evidence="3" key="1">
    <citation type="submission" date="2017-03" db="EMBL/GenBank/DDBJ databases">
        <title>Genomes of endolithic fungi from Antarctica.</title>
        <authorList>
            <person name="Coleine C."/>
            <person name="Masonjones S."/>
            <person name="Stajich J.E."/>
        </authorList>
    </citation>
    <scope>NUCLEOTIDE SEQUENCE [LARGE SCALE GENOMIC DNA]</scope>
    <source>
        <strain evidence="3">CCFEE 5527</strain>
    </source>
</reference>